<proteinExistence type="predicted"/>
<dbReference type="KEGG" id="mbw:MSBRW_0136"/>
<sequence length="87" mass="10093">MELEDISFIKNFILSSGSLKEVAKIYDVSYPTVRLRLDKLIQKIKLSDNKQDEPFITFIKGLAVDSKIELETAKLIIEKYNSEKRNK</sequence>
<evidence type="ECO:0000259" key="1">
    <source>
        <dbReference type="Pfam" id="PF09862"/>
    </source>
</evidence>
<protein>
    <recommendedName>
        <fullName evidence="1">DUF2089 domain-containing protein</fullName>
    </recommendedName>
</protein>
<name>A0A0E3QFY4_METBA</name>
<dbReference type="EMBL" id="CP009526">
    <property type="protein sequence ID" value="AKB49389.1"/>
    <property type="molecule type" value="Genomic_DNA"/>
</dbReference>
<dbReference type="InterPro" id="IPR018658">
    <property type="entry name" value="DUF2089"/>
</dbReference>
<dbReference type="PATRIC" id="fig|1434109.4.peg.140"/>
<dbReference type="Pfam" id="PF09862">
    <property type="entry name" value="DUF2089"/>
    <property type="match status" value="1"/>
</dbReference>
<dbReference type="Proteomes" id="UP000033038">
    <property type="component" value="Chromosome"/>
</dbReference>
<reference evidence="2 3" key="1">
    <citation type="submission" date="2014-07" db="EMBL/GenBank/DDBJ databases">
        <title>Methanogenic archaea and the global carbon cycle.</title>
        <authorList>
            <person name="Henriksen J.R."/>
            <person name="Luke J."/>
            <person name="Reinhart S."/>
            <person name="Benedict M.N."/>
            <person name="Youngblut N.D."/>
            <person name="Metcalf M.E."/>
            <person name="Whitaker R.J."/>
            <person name="Metcalf W.W."/>
        </authorList>
    </citation>
    <scope>NUCLEOTIDE SEQUENCE [LARGE SCALE GENOMIC DNA]</scope>
    <source>
        <strain evidence="2 3">Wiesmoor</strain>
    </source>
</reference>
<evidence type="ECO:0000313" key="3">
    <source>
        <dbReference type="Proteomes" id="UP000033038"/>
    </source>
</evidence>
<gene>
    <name evidence="2" type="ORF">MSBRW_0136</name>
</gene>
<feature type="domain" description="DUF2089" evidence="1">
    <location>
        <begin position="2"/>
        <end position="46"/>
    </location>
</feature>
<evidence type="ECO:0000313" key="2">
    <source>
        <dbReference type="EMBL" id="AKB49389.1"/>
    </source>
</evidence>
<dbReference type="HOGENOM" id="CLU_132137_1_0_2"/>
<organism evidence="2 3">
    <name type="scientific">Methanosarcina barkeri str. Wiesmoor</name>
    <dbReference type="NCBI Taxonomy" id="1434109"/>
    <lineage>
        <taxon>Archaea</taxon>
        <taxon>Methanobacteriati</taxon>
        <taxon>Methanobacteriota</taxon>
        <taxon>Stenosarchaea group</taxon>
        <taxon>Methanomicrobia</taxon>
        <taxon>Methanosarcinales</taxon>
        <taxon>Methanosarcinaceae</taxon>
        <taxon>Methanosarcina</taxon>
    </lineage>
</organism>
<accession>A0A0E3QFY4</accession>
<dbReference type="AlphaFoldDB" id="A0A0E3QFY4"/>